<feature type="domain" description="DUF7683" evidence="1">
    <location>
        <begin position="13"/>
        <end position="62"/>
    </location>
</feature>
<protein>
    <recommendedName>
        <fullName evidence="1">DUF7683 domain-containing protein</fullName>
    </recommendedName>
</protein>
<accession>A0A423GKC4</accession>
<dbReference type="RefSeq" id="WP_123584904.1">
    <property type="nucleotide sequence ID" value="NZ_MOBI01000029.1"/>
</dbReference>
<reference evidence="2 3" key="1">
    <citation type="submission" date="2016-10" db="EMBL/GenBank/DDBJ databases">
        <title>Comparative genome analysis of multiple Pseudomonas spp. focuses on biocontrol and plant growth promoting traits.</title>
        <authorList>
            <person name="Tao X.-Y."/>
            <person name="Taylor C.G."/>
        </authorList>
    </citation>
    <scope>NUCLEOTIDE SEQUENCE [LARGE SCALE GENOMIC DNA]</scope>
    <source>
        <strain evidence="2 3">37D10</strain>
    </source>
</reference>
<evidence type="ECO:0000313" key="2">
    <source>
        <dbReference type="EMBL" id="ROM90792.1"/>
    </source>
</evidence>
<dbReference type="AlphaFoldDB" id="A0A423GKC4"/>
<dbReference type="Proteomes" id="UP000284684">
    <property type="component" value="Unassembled WGS sequence"/>
</dbReference>
<dbReference type="Pfam" id="PF24731">
    <property type="entry name" value="DUF7683"/>
    <property type="match status" value="1"/>
</dbReference>
<proteinExistence type="predicted"/>
<organism evidence="2 3">
    <name type="scientific">Pseudomonas brassicacearum</name>
    <dbReference type="NCBI Taxonomy" id="930166"/>
    <lineage>
        <taxon>Bacteria</taxon>
        <taxon>Pseudomonadati</taxon>
        <taxon>Pseudomonadota</taxon>
        <taxon>Gammaproteobacteria</taxon>
        <taxon>Pseudomonadales</taxon>
        <taxon>Pseudomonadaceae</taxon>
        <taxon>Pseudomonas</taxon>
    </lineage>
</organism>
<dbReference type="InterPro" id="IPR056100">
    <property type="entry name" value="DUF7683"/>
</dbReference>
<name>A0A423GKC4_9PSED</name>
<comment type="caution">
    <text evidence="2">The sequence shown here is derived from an EMBL/GenBank/DDBJ whole genome shotgun (WGS) entry which is preliminary data.</text>
</comment>
<sequence length="74" mass="8264">MKHTIMGVPEGEDFASFEKELPVSVAELKPIMGWAADGDCVYDYRLTPEQISAIEQLCSLELPRNLELYLTCSA</sequence>
<evidence type="ECO:0000259" key="1">
    <source>
        <dbReference type="Pfam" id="PF24731"/>
    </source>
</evidence>
<gene>
    <name evidence="2" type="ORF">BK658_25760</name>
</gene>
<dbReference type="EMBL" id="MOBI01000029">
    <property type="protein sequence ID" value="ROM90792.1"/>
    <property type="molecule type" value="Genomic_DNA"/>
</dbReference>
<evidence type="ECO:0000313" key="3">
    <source>
        <dbReference type="Proteomes" id="UP000284684"/>
    </source>
</evidence>